<dbReference type="InParanoid" id="A0A2G4YQW7"/>
<evidence type="ECO:0000313" key="2">
    <source>
        <dbReference type="EMBL" id="PHZ84715.1"/>
    </source>
</evidence>
<dbReference type="AlphaFoldDB" id="A0A2G4YQW7"/>
<dbReference type="Gene3D" id="1.10.10.2910">
    <property type="match status" value="1"/>
</dbReference>
<dbReference type="RefSeq" id="WP_099472980.1">
    <property type="nucleotide sequence ID" value="NZ_CP041025.1"/>
</dbReference>
<dbReference type="OrthoDB" id="572608at2"/>
<gene>
    <name evidence="2" type="ORF">CRD36_10540</name>
</gene>
<reference evidence="2 3" key="1">
    <citation type="submission" date="2017-10" db="EMBL/GenBank/DDBJ databases">
        <title>Frigbacter circumglobatus gen. nov. sp. nov., isolated from sediment cultured in situ.</title>
        <authorList>
            <person name="Zhao Z."/>
        </authorList>
    </citation>
    <scope>NUCLEOTIDE SEQUENCE [LARGE SCALE GENOMIC DNA]</scope>
    <source>
        <strain evidence="2 3">ZYL</strain>
    </source>
</reference>
<comment type="caution">
    <text evidence="2">The sequence shown here is derived from an EMBL/GenBank/DDBJ whole genome shotgun (WGS) entry which is preliminary data.</text>
</comment>
<organism evidence="2 3">
    <name type="scientific">Paremcibacter congregatus</name>
    <dbReference type="NCBI Taxonomy" id="2043170"/>
    <lineage>
        <taxon>Bacteria</taxon>
        <taxon>Pseudomonadati</taxon>
        <taxon>Pseudomonadota</taxon>
        <taxon>Alphaproteobacteria</taxon>
        <taxon>Emcibacterales</taxon>
        <taxon>Emcibacteraceae</taxon>
        <taxon>Paremcibacter</taxon>
    </lineage>
</organism>
<dbReference type="Proteomes" id="UP000229730">
    <property type="component" value="Unassembled WGS sequence"/>
</dbReference>
<evidence type="ECO:0000259" key="1">
    <source>
        <dbReference type="Pfam" id="PF06114"/>
    </source>
</evidence>
<feature type="domain" description="IrrE N-terminal-like" evidence="1">
    <location>
        <begin position="75"/>
        <end position="171"/>
    </location>
</feature>
<dbReference type="EMBL" id="PDEM01000023">
    <property type="protein sequence ID" value="PHZ84715.1"/>
    <property type="molecule type" value="Genomic_DNA"/>
</dbReference>
<keyword evidence="3" id="KW-1185">Reference proteome</keyword>
<dbReference type="InterPro" id="IPR052345">
    <property type="entry name" value="Rad_response_metalloprotease"/>
</dbReference>
<protein>
    <submittedName>
        <fullName evidence="2">Zinc peptidase</fullName>
    </submittedName>
</protein>
<sequence>MGYRRGFKAEAEWYALEFRRELQLSDTCPLNPRDLADLLSIPLMGMSELSDEVPQAVEHFSTDGESSFSGLTVFHGSKRLVIYNDNHGEERTNSNIAHELSHGILGHPITPPMCEGGMRNFNQDIEDEANFLAGALLLPKPAAKHALFSRMTTSEIITTYGISKEMIIWRLNISGAQAIFARSKRRRY</sequence>
<dbReference type="PANTHER" id="PTHR43236:SF1">
    <property type="entry name" value="BLL7220 PROTEIN"/>
    <property type="match status" value="1"/>
</dbReference>
<dbReference type="InterPro" id="IPR010359">
    <property type="entry name" value="IrrE_HExxH"/>
</dbReference>
<name>A0A2G4YQW7_9PROT</name>
<accession>A0A2G4YQW7</accession>
<dbReference type="Pfam" id="PF06114">
    <property type="entry name" value="Peptidase_M78"/>
    <property type="match status" value="1"/>
</dbReference>
<proteinExistence type="predicted"/>
<dbReference type="PANTHER" id="PTHR43236">
    <property type="entry name" value="ANTITOXIN HIGA1"/>
    <property type="match status" value="1"/>
</dbReference>
<evidence type="ECO:0000313" key="3">
    <source>
        <dbReference type="Proteomes" id="UP000229730"/>
    </source>
</evidence>